<dbReference type="OMA" id="LLVDMMS"/>
<organism evidence="1 2">
    <name type="scientific">Giardia intestinalis (strain P15)</name>
    <name type="common">Giardia lamblia</name>
    <dbReference type="NCBI Taxonomy" id="658858"/>
    <lineage>
        <taxon>Eukaryota</taxon>
        <taxon>Metamonada</taxon>
        <taxon>Diplomonadida</taxon>
        <taxon>Hexamitidae</taxon>
        <taxon>Giardiinae</taxon>
        <taxon>Giardia</taxon>
    </lineage>
</organism>
<dbReference type="EMBL" id="ACVC01000027">
    <property type="protein sequence ID" value="EFO65533.1"/>
    <property type="molecule type" value="Genomic_DNA"/>
</dbReference>
<protein>
    <submittedName>
        <fullName evidence="1">Uncharacterized protein</fullName>
    </submittedName>
</protein>
<evidence type="ECO:0000313" key="1">
    <source>
        <dbReference type="EMBL" id="EFO65533.1"/>
    </source>
</evidence>
<name>E1EWD9_GIAIA</name>
<comment type="caution">
    <text evidence="1">The sequence shown here is derived from an EMBL/GenBank/DDBJ whole genome shotgun (WGS) entry which is preliminary data.</text>
</comment>
<sequence>MSLSSSREIVFGSSSLLLVTVPILLVDIMSSSSIMTLLESVSEPSPSKANSLIISSSTAGAFLSPTTVLGGRLSSAVNMDQNRNCFNNFKTPFFFLVQIAKSPP</sequence>
<dbReference type="AlphaFoldDB" id="E1EWD9"/>
<gene>
    <name evidence="1" type="ORF">GLP15_5210</name>
</gene>
<accession>E1EWD9</accession>
<dbReference type="VEuPathDB" id="GiardiaDB:GLP15_5210"/>
<reference evidence="1 2" key="1">
    <citation type="journal article" date="2010" name="BMC Genomics">
        <title>Genome analysis and comparative genomics of a Giardia intestinalis assemblage E isolate.</title>
        <authorList>
            <person name="Jerlstrom-Hultqvist J."/>
            <person name="Franzen O."/>
            <person name="Ankarklev J."/>
            <person name="Xu F."/>
            <person name="Nohynkova E."/>
            <person name="Andersson J.O."/>
            <person name="Svard S.G."/>
            <person name="Andersson B."/>
        </authorList>
    </citation>
    <scope>NUCLEOTIDE SEQUENCE [LARGE SCALE GENOMIC DNA]</scope>
    <source>
        <strain evidence="1 2">P15</strain>
    </source>
</reference>
<proteinExistence type="predicted"/>
<dbReference type="Proteomes" id="UP000008974">
    <property type="component" value="Unassembled WGS sequence"/>
</dbReference>
<evidence type="ECO:0000313" key="2">
    <source>
        <dbReference type="Proteomes" id="UP000008974"/>
    </source>
</evidence>